<sequence length="68" mass="7313">MSKRLKVVIDKPACCGYGVCAEICPEVYKLDENGIVYVDDEIVPEGLEDRAREGADACPQAALAIVEA</sequence>
<evidence type="ECO:0000313" key="9">
    <source>
        <dbReference type="Proteomes" id="UP000552757"/>
    </source>
</evidence>
<dbReference type="AlphaFoldDB" id="A0A7W6DPL9"/>
<keyword evidence="3 6" id="KW-0249">Electron transport</keyword>
<dbReference type="Proteomes" id="UP000552757">
    <property type="component" value="Unassembled WGS sequence"/>
</dbReference>
<dbReference type="InterPro" id="IPR001080">
    <property type="entry name" value="3Fe4S_ferredoxin"/>
</dbReference>
<reference evidence="8 9" key="1">
    <citation type="submission" date="2020-08" db="EMBL/GenBank/DDBJ databases">
        <title>Genomic Encyclopedia of Type Strains, Phase IV (KMG-IV): sequencing the most valuable type-strain genomes for metagenomic binning, comparative biology and taxonomic classification.</title>
        <authorList>
            <person name="Goeker M."/>
        </authorList>
    </citation>
    <scope>NUCLEOTIDE SEQUENCE [LARGE SCALE GENOMIC DNA]</scope>
    <source>
        <strain evidence="8 9">DSM 29348</strain>
    </source>
</reference>
<evidence type="ECO:0000259" key="7">
    <source>
        <dbReference type="PROSITE" id="PS51379"/>
    </source>
</evidence>
<accession>A0A7W6DPL9</accession>
<dbReference type="PANTHER" id="PTHR36923:SF3">
    <property type="entry name" value="FERREDOXIN"/>
    <property type="match status" value="1"/>
</dbReference>
<dbReference type="EMBL" id="JACIEB010000005">
    <property type="protein sequence ID" value="MBB3982784.1"/>
    <property type="molecule type" value="Genomic_DNA"/>
</dbReference>
<evidence type="ECO:0000256" key="5">
    <source>
        <dbReference type="ARBA" id="ARBA00023014"/>
    </source>
</evidence>
<dbReference type="Gene3D" id="3.30.70.20">
    <property type="match status" value="1"/>
</dbReference>
<comment type="caution">
    <text evidence="8">The sequence shown here is derived from an EMBL/GenBank/DDBJ whole genome shotgun (WGS) entry which is preliminary data.</text>
</comment>
<dbReference type="InterPro" id="IPR017896">
    <property type="entry name" value="4Fe4S_Fe-S-bd"/>
</dbReference>
<dbReference type="PRINTS" id="PR00352">
    <property type="entry name" value="3FE4SFRDOXIN"/>
</dbReference>
<proteinExistence type="predicted"/>
<protein>
    <recommendedName>
        <fullName evidence="6">Ferredoxin</fullName>
    </recommendedName>
</protein>
<gene>
    <name evidence="8" type="ORF">GGR44_002450</name>
</gene>
<keyword evidence="5 6" id="KW-0411">Iron-sulfur</keyword>
<name>A0A7W6DPL9_9SPHN</name>
<dbReference type="PANTHER" id="PTHR36923">
    <property type="entry name" value="FERREDOXIN"/>
    <property type="match status" value="1"/>
</dbReference>
<dbReference type="GO" id="GO:0009055">
    <property type="term" value="F:electron transfer activity"/>
    <property type="evidence" value="ECO:0007669"/>
    <property type="project" value="UniProtKB-UniRule"/>
</dbReference>
<organism evidence="8 9">
    <name type="scientific">Sphingobium fontiphilum</name>
    <dbReference type="NCBI Taxonomy" id="944425"/>
    <lineage>
        <taxon>Bacteria</taxon>
        <taxon>Pseudomonadati</taxon>
        <taxon>Pseudomonadota</taxon>
        <taxon>Alphaproteobacteria</taxon>
        <taxon>Sphingomonadales</taxon>
        <taxon>Sphingomonadaceae</taxon>
        <taxon>Sphingobium</taxon>
    </lineage>
</organism>
<dbReference type="InterPro" id="IPR051269">
    <property type="entry name" value="Fe-S_cluster_ET"/>
</dbReference>
<evidence type="ECO:0000313" key="8">
    <source>
        <dbReference type="EMBL" id="MBB3982784.1"/>
    </source>
</evidence>
<dbReference type="SUPFAM" id="SSF54862">
    <property type="entry name" value="4Fe-4S ferredoxins"/>
    <property type="match status" value="1"/>
</dbReference>
<keyword evidence="9" id="KW-1185">Reference proteome</keyword>
<comment type="function">
    <text evidence="6">Ferredoxins are iron-sulfur proteins that transfer electrons in a wide variety of metabolic reactions.</text>
</comment>
<evidence type="ECO:0000256" key="6">
    <source>
        <dbReference type="RuleBase" id="RU368020"/>
    </source>
</evidence>
<dbReference type="GO" id="GO:0005506">
    <property type="term" value="F:iron ion binding"/>
    <property type="evidence" value="ECO:0007669"/>
    <property type="project" value="UniProtKB-UniRule"/>
</dbReference>
<keyword evidence="1 6" id="KW-0813">Transport</keyword>
<keyword evidence="4 6" id="KW-0408">Iron</keyword>
<keyword evidence="2 6" id="KW-0479">Metal-binding</keyword>
<dbReference type="PROSITE" id="PS51379">
    <property type="entry name" value="4FE4S_FER_2"/>
    <property type="match status" value="1"/>
</dbReference>
<evidence type="ECO:0000256" key="3">
    <source>
        <dbReference type="ARBA" id="ARBA00022982"/>
    </source>
</evidence>
<dbReference type="Pfam" id="PF13459">
    <property type="entry name" value="Fer4_15"/>
    <property type="match status" value="1"/>
</dbReference>
<evidence type="ECO:0000256" key="1">
    <source>
        <dbReference type="ARBA" id="ARBA00022448"/>
    </source>
</evidence>
<dbReference type="GO" id="GO:0051536">
    <property type="term" value="F:iron-sulfur cluster binding"/>
    <property type="evidence" value="ECO:0007669"/>
    <property type="project" value="UniProtKB-KW"/>
</dbReference>
<feature type="domain" description="4Fe-4S ferredoxin-type" evidence="7">
    <location>
        <begin position="5"/>
        <end position="33"/>
    </location>
</feature>
<evidence type="ECO:0000256" key="4">
    <source>
        <dbReference type="ARBA" id="ARBA00023004"/>
    </source>
</evidence>
<evidence type="ECO:0000256" key="2">
    <source>
        <dbReference type="ARBA" id="ARBA00022723"/>
    </source>
</evidence>